<evidence type="ECO:0000313" key="2">
    <source>
        <dbReference type="Proteomes" id="UP001237207"/>
    </source>
</evidence>
<dbReference type="RefSeq" id="WP_307256916.1">
    <property type="nucleotide sequence ID" value="NZ_JAUSUC010000012.1"/>
</dbReference>
<dbReference type="SUPFAM" id="SSF46955">
    <property type="entry name" value="Putative DNA-binding domain"/>
    <property type="match status" value="1"/>
</dbReference>
<organism evidence="1 2">
    <name type="scientific">Oikeobacillus pervagus</name>
    <dbReference type="NCBI Taxonomy" id="1325931"/>
    <lineage>
        <taxon>Bacteria</taxon>
        <taxon>Bacillati</taxon>
        <taxon>Bacillota</taxon>
        <taxon>Bacilli</taxon>
        <taxon>Bacillales</taxon>
        <taxon>Bacillaceae</taxon>
        <taxon>Oikeobacillus</taxon>
    </lineage>
</organism>
<dbReference type="InterPro" id="IPR036388">
    <property type="entry name" value="WH-like_DNA-bd_sf"/>
</dbReference>
<dbReference type="AlphaFoldDB" id="A0AAJ1SYL4"/>
<accession>A0AAJ1SYL4</accession>
<keyword evidence="1" id="KW-0238">DNA-binding</keyword>
<sequence length="190" mass="22845">MSKQWNLDEIEYLEENIGFYKVSTIAEKMGRTYESVRIKMNRLGIANTKQQTGLVTIGELANILKVERNTVKWWTQKHGLPYRKKITKKSKIFYFIDPTKFWTWAEKNKSKIQFLNIEPQSLPPEPDWVAEERRNEREKKVRKKRVYQQWTTKEDQTLLELRNEGLTYAEIGEIMDRSVNSIVRRYKRII</sequence>
<keyword evidence="2" id="KW-1185">Reference proteome</keyword>
<dbReference type="Gene3D" id="1.10.10.10">
    <property type="entry name" value="Winged helix-like DNA-binding domain superfamily/Winged helix DNA-binding domain"/>
    <property type="match status" value="1"/>
</dbReference>
<proteinExistence type="predicted"/>
<dbReference type="Proteomes" id="UP001237207">
    <property type="component" value="Unassembled WGS sequence"/>
</dbReference>
<dbReference type="EMBL" id="JAUSUC010000012">
    <property type="protein sequence ID" value="MDQ0214919.1"/>
    <property type="molecule type" value="Genomic_DNA"/>
</dbReference>
<gene>
    <name evidence="1" type="ORF">J2S13_001318</name>
</gene>
<evidence type="ECO:0000313" key="1">
    <source>
        <dbReference type="EMBL" id="MDQ0214919.1"/>
    </source>
</evidence>
<dbReference type="InterPro" id="IPR009061">
    <property type="entry name" value="DNA-bd_dom_put_sf"/>
</dbReference>
<protein>
    <submittedName>
        <fullName evidence="1">DNA-binding transcriptional MerR regulator</fullName>
    </submittedName>
</protein>
<name>A0AAJ1SYL4_9BACI</name>
<comment type="caution">
    <text evidence="1">The sequence shown here is derived from an EMBL/GenBank/DDBJ whole genome shotgun (WGS) entry which is preliminary data.</text>
</comment>
<reference evidence="1" key="1">
    <citation type="submission" date="2023-07" db="EMBL/GenBank/DDBJ databases">
        <title>Genomic Encyclopedia of Type Strains, Phase IV (KMG-IV): sequencing the most valuable type-strain genomes for metagenomic binning, comparative biology and taxonomic classification.</title>
        <authorList>
            <person name="Goeker M."/>
        </authorList>
    </citation>
    <scope>NUCLEOTIDE SEQUENCE</scope>
    <source>
        <strain evidence="1">DSM 23947</strain>
    </source>
</reference>
<dbReference type="GO" id="GO:0003677">
    <property type="term" value="F:DNA binding"/>
    <property type="evidence" value="ECO:0007669"/>
    <property type="project" value="UniProtKB-KW"/>
</dbReference>